<evidence type="ECO:0000313" key="2">
    <source>
        <dbReference type="EMBL" id="KAJ8938090.1"/>
    </source>
</evidence>
<name>A0AAV8XGN7_9CUCU</name>
<evidence type="ECO:0000256" key="1">
    <source>
        <dbReference type="SAM" id="Phobius"/>
    </source>
</evidence>
<reference evidence="2" key="1">
    <citation type="journal article" date="2023" name="Insect Mol. Biol.">
        <title>Genome sequencing provides insights into the evolution of gene families encoding plant cell wall-degrading enzymes in longhorned beetles.</title>
        <authorList>
            <person name="Shin N.R."/>
            <person name="Okamura Y."/>
            <person name="Kirsch R."/>
            <person name="Pauchet Y."/>
        </authorList>
    </citation>
    <scope>NUCLEOTIDE SEQUENCE</scope>
    <source>
        <strain evidence="2">AMC_N1</strain>
    </source>
</reference>
<dbReference type="EMBL" id="JAPWTK010000586">
    <property type="protein sequence ID" value="KAJ8938090.1"/>
    <property type="molecule type" value="Genomic_DNA"/>
</dbReference>
<dbReference type="Proteomes" id="UP001162162">
    <property type="component" value="Unassembled WGS sequence"/>
</dbReference>
<organism evidence="2 3">
    <name type="scientific">Aromia moschata</name>
    <dbReference type="NCBI Taxonomy" id="1265417"/>
    <lineage>
        <taxon>Eukaryota</taxon>
        <taxon>Metazoa</taxon>
        <taxon>Ecdysozoa</taxon>
        <taxon>Arthropoda</taxon>
        <taxon>Hexapoda</taxon>
        <taxon>Insecta</taxon>
        <taxon>Pterygota</taxon>
        <taxon>Neoptera</taxon>
        <taxon>Endopterygota</taxon>
        <taxon>Coleoptera</taxon>
        <taxon>Polyphaga</taxon>
        <taxon>Cucujiformia</taxon>
        <taxon>Chrysomeloidea</taxon>
        <taxon>Cerambycidae</taxon>
        <taxon>Cerambycinae</taxon>
        <taxon>Callichromatini</taxon>
        <taxon>Aromia</taxon>
    </lineage>
</organism>
<feature type="non-terminal residue" evidence="2">
    <location>
        <position position="94"/>
    </location>
</feature>
<keyword evidence="1" id="KW-0472">Membrane</keyword>
<accession>A0AAV8XGN7</accession>
<keyword evidence="3" id="KW-1185">Reference proteome</keyword>
<evidence type="ECO:0000313" key="3">
    <source>
        <dbReference type="Proteomes" id="UP001162162"/>
    </source>
</evidence>
<dbReference type="AlphaFoldDB" id="A0AAV8XGN7"/>
<feature type="transmembrane region" description="Helical" evidence="1">
    <location>
        <begin position="34"/>
        <end position="56"/>
    </location>
</feature>
<sequence>MKNEQLNEKKQDTFGILLVRAAAGTFVLDFTLTIIAFSYLCIRGTFFLIVRFFIVTRTTPPISGREPVLIFTIVRTVTLVYVLVYNLNIHYPDY</sequence>
<comment type="caution">
    <text evidence="2">The sequence shown here is derived from an EMBL/GenBank/DDBJ whole genome shotgun (WGS) entry which is preliminary data.</text>
</comment>
<feature type="transmembrane region" description="Helical" evidence="1">
    <location>
        <begin position="68"/>
        <end position="87"/>
    </location>
</feature>
<proteinExistence type="predicted"/>
<protein>
    <submittedName>
        <fullName evidence="2">Uncharacterized protein</fullName>
    </submittedName>
</protein>
<gene>
    <name evidence="2" type="ORF">NQ318_021764</name>
</gene>
<keyword evidence="1" id="KW-0812">Transmembrane</keyword>
<keyword evidence="1" id="KW-1133">Transmembrane helix</keyword>